<organism evidence="1 2">
    <name type="scientific">Mycolicibacterium alvei</name>
    <dbReference type="NCBI Taxonomy" id="67081"/>
    <lineage>
        <taxon>Bacteria</taxon>
        <taxon>Bacillati</taxon>
        <taxon>Actinomycetota</taxon>
        <taxon>Actinomycetes</taxon>
        <taxon>Mycobacteriales</taxon>
        <taxon>Mycobacteriaceae</taxon>
        <taxon>Mycolicibacterium</taxon>
    </lineage>
</organism>
<evidence type="ECO:0000313" key="1">
    <source>
        <dbReference type="EMBL" id="BBX29625.1"/>
    </source>
</evidence>
<evidence type="ECO:0000313" key="2">
    <source>
        <dbReference type="Proteomes" id="UP000466906"/>
    </source>
</evidence>
<proteinExistence type="predicted"/>
<reference evidence="1 2" key="1">
    <citation type="journal article" date="2019" name="Emerg. Microbes Infect.">
        <title>Comprehensive subspecies identification of 175 nontuberculous mycobacteria species based on 7547 genomic profiles.</title>
        <authorList>
            <person name="Matsumoto Y."/>
            <person name="Kinjo T."/>
            <person name="Motooka D."/>
            <person name="Nabeya D."/>
            <person name="Jung N."/>
            <person name="Uechi K."/>
            <person name="Horii T."/>
            <person name="Iida T."/>
            <person name="Fujita J."/>
            <person name="Nakamura S."/>
        </authorList>
    </citation>
    <scope>NUCLEOTIDE SEQUENCE [LARGE SCALE GENOMIC DNA]</scope>
    <source>
        <strain evidence="1 2">JCM 12272</strain>
    </source>
</reference>
<dbReference type="KEGG" id="malv:MALV_47500"/>
<sequence>MAFVDDKSVSAVLNYGEHSDWVRNVWVAGAAAVVRRHSDAGFDTWVVQIEAARPWGRNRRRGHGGSPF</sequence>
<name>A0A6N4V042_9MYCO</name>
<accession>A0A6N4V042</accession>
<dbReference type="RefSeq" id="WP_163668204.1">
    <property type="nucleotide sequence ID" value="NZ_AP022565.1"/>
</dbReference>
<dbReference type="AlphaFoldDB" id="A0A6N4V042"/>
<dbReference type="EMBL" id="AP022565">
    <property type="protein sequence ID" value="BBX29625.1"/>
    <property type="molecule type" value="Genomic_DNA"/>
</dbReference>
<dbReference type="Proteomes" id="UP000466906">
    <property type="component" value="Chromosome"/>
</dbReference>
<keyword evidence="2" id="KW-1185">Reference proteome</keyword>
<gene>
    <name evidence="1" type="ORF">MALV_47500</name>
</gene>
<protein>
    <submittedName>
        <fullName evidence="1">Uncharacterized protein</fullName>
    </submittedName>
</protein>